<dbReference type="Pfam" id="PF20107">
    <property type="entry name" value="DUF6497"/>
    <property type="match status" value="1"/>
</dbReference>
<accession>A0A238LG28</accession>
<dbReference type="EMBL" id="FXZK01000005">
    <property type="protein sequence ID" value="SMY08532.1"/>
    <property type="molecule type" value="Genomic_DNA"/>
</dbReference>
<dbReference type="OrthoDB" id="7862028at2"/>
<name>A0A238LG28_9RHOB</name>
<evidence type="ECO:0000256" key="1">
    <source>
        <dbReference type="SAM" id="SignalP"/>
    </source>
</evidence>
<organism evidence="2 3">
    <name type="scientific">Flavimaricola marinus</name>
    <dbReference type="NCBI Taxonomy" id="1819565"/>
    <lineage>
        <taxon>Bacteria</taxon>
        <taxon>Pseudomonadati</taxon>
        <taxon>Pseudomonadota</taxon>
        <taxon>Alphaproteobacteria</taxon>
        <taxon>Rhodobacterales</taxon>
        <taxon>Paracoccaceae</taxon>
        <taxon>Flavimaricola</taxon>
    </lineage>
</organism>
<evidence type="ECO:0000313" key="2">
    <source>
        <dbReference type="EMBL" id="SMY08532.1"/>
    </source>
</evidence>
<protein>
    <recommendedName>
        <fullName evidence="4">Acetolactate synthase</fullName>
    </recommendedName>
</protein>
<keyword evidence="3" id="KW-1185">Reference proteome</keyword>
<dbReference type="AlphaFoldDB" id="A0A238LG28"/>
<reference evidence="2 3" key="1">
    <citation type="submission" date="2017-05" db="EMBL/GenBank/DDBJ databases">
        <authorList>
            <person name="Song R."/>
            <person name="Chenine A.L."/>
            <person name="Ruprecht R.M."/>
        </authorList>
    </citation>
    <scope>NUCLEOTIDE SEQUENCE [LARGE SCALE GENOMIC DNA]</scope>
    <source>
        <strain evidence="2 3">CECT 8899</strain>
    </source>
</reference>
<dbReference type="RefSeq" id="WP_093992735.1">
    <property type="nucleotide sequence ID" value="NZ_FXZK01000005.1"/>
</dbReference>
<proteinExistence type="predicted"/>
<evidence type="ECO:0000313" key="3">
    <source>
        <dbReference type="Proteomes" id="UP000201613"/>
    </source>
</evidence>
<keyword evidence="1" id="KW-0732">Signal</keyword>
<feature type="signal peptide" evidence="1">
    <location>
        <begin position="1"/>
        <end position="21"/>
    </location>
</feature>
<evidence type="ECO:0008006" key="4">
    <source>
        <dbReference type="Google" id="ProtNLM"/>
    </source>
</evidence>
<dbReference type="InterPro" id="IPR045467">
    <property type="entry name" value="DUF6497"/>
</dbReference>
<gene>
    <name evidence="2" type="ORF">LOM8899_02685</name>
</gene>
<sequence length="128" mass="13860">MIRLALSLLALTTPATMPAMAQDMPVPSGMQTRFVEVVLEPDAAIARFRFLAPDLGTPGHELVDVAGDFVWLCERMAIPALDSAGWEAEQIVISISDQAVGFGETNPDVLQYFDGFSIAGDSCLWEPF</sequence>
<feature type="chain" id="PRO_5012918251" description="Acetolactate synthase" evidence="1">
    <location>
        <begin position="22"/>
        <end position="128"/>
    </location>
</feature>
<dbReference type="Proteomes" id="UP000201613">
    <property type="component" value="Unassembled WGS sequence"/>
</dbReference>